<evidence type="ECO:0000313" key="1">
    <source>
        <dbReference type="EMBL" id="OMO93330.1"/>
    </source>
</evidence>
<keyword evidence="2" id="KW-1185">Reference proteome</keyword>
<reference evidence="2" key="1">
    <citation type="submission" date="2013-09" db="EMBL/GenBank/DDBJ databases">
        <title>Corchorus olitorius genome sequencing.</title>
        <authorList>
            <person name="Alam M."/>
            <person name="Haque M.S."/>
            <person name="Islam M.S."/>
            <person name="Emdad E.M."/>
            <person name="Islam M.M."/>
            <person name="Ahmed B."/>
            <person name="Halim A."/>
            <person name="Hossen Q.M.M."/>
            <person name="Hossain M.Z."/>
            <person name="Ahmed R."/>
            <person name="Khan M.M."/>
            <person name="Islam R."/>
            <person name="Rashid M.M."/>
            <person name="Khan S.A."/>
            <person name="Rahman M.S."/>
            <person name="Alam M."/>
            <person name="Yahiya A.S."/>
            <person name="Khan M.S."/>
            <person name="Azam M.S."/>
            <person name="Haque T."/>
            <person name="Lashkar M.Z.H."/>
            <person name="Akhand A.I."/>
            <person name="Morshed G."/>
            <person name="Roy S."/>
            <person name="Uddin K.S."/>
            <person name="Rabeya T."/>
            <person name="Hossain A.S."/>
            <person name="Chowdhury A."/>
            <person name="Snigdha A.R."/>
            <person name="Mortoza M.S."/>
            <person name="Matin S.A."/>
            <person name="Hoque S.M.E."/>
            <person name="Islam M.K."/>
            <person name="Roy D.K."/>
            <person name="Haider R."/>
            <person name="Moosa M.M."/>
            <person name="Elias S.M."/>
            <person name="Hasan A.M."/>
            <person name="Jahan S."/>
            <person name="Shafiuddin M."/>
            <person name="Mahmood N."/>
            <person name="Shommy N.S."/>
        </authorList>
    </citation>
    <scope>NUCLEOTIDE SEQUENCE [LARGE SCALE GENOMIC DNA]</scope>
    <source>
        <strain evidence="2">cv. O-4</strain>
    </source>
</reference>
<dbReference type="Proteomes" id="UP000187203">
    <property type="component" value="Unassembled WGS sequence"/>
</dbReference>
<sequence length="36" mass="4550">MAWQRSEKQDCYCKKQPWIAYVLKKYHQWLLAKIKH</sequence>
<name>A0A1R3JET2_9ROSI</name>
<organism evidence="1 2">
    <name type="scientific">Corchorus olitorius</name>
    <dbReference type="NCBI Taxonomy" id="93759"/>
    <lineage>
        <taxon>Eukaryota</taxon>
        <taxon>Viridiplantae</taxon>
        <taxon>Streptophyta</taxon>
        <taxon>Embryophyta</taxon>
        <taxon>Tracheophyta</taxon>
        <taxon>Spermatophyta</taxon>
        <taxon>Magnoliopsida</taxon>
        <taxon>eudicotyledons</taxon>
        <taxon>Gunneridae</taxon>
        <taxon>Pentapetalae</taxon>
        <taxon>rosids</taxon>
        <taxon>malvids</taxon>
        <taxon>Malvales</taxon>
        <taxon>Malvaceae</taxon>
        <taxon>Grewioideae</taxon>
        <taxon>Apeibeae</taxon>
        <taxon>Corchorus</taxon>
    </lineage>
</organism>
<protein>
    <submittedName>
        <fullName evidence="1">Uncharacterized protein</fullName>
    </submittedName>
</protein>
<gene>
    <name evidence="1" type="ORF">COLO4_16963</name>
</gene>
<comment type="caution">
    <text evidence="1">The sequence shown here is derived from an EMBL/GenBank/DDBJ whole genome shotgun (WGS) entry which is preliminary data.</text>
</comment>
<dbReference type="AlphaFoldDB" id="A0A1R3JET2"/>
<dbReference type="EMBL" id="AWUE01016273">
    <property type="protein sequence ID" value="OMO93330.1"/>
    <property type="molecule type" value="Genomic_DNA"/>
</dbReference>
<proteinExistence type="predicted"/>
<accession>A0A1R3JET2</accession>
<evidence type="ECO:0000313" key="2">
    <source>
        <dbReference type="Proteomes" id="UP000187203"/>
    </source>
</evidence>